<evidence type="ECO:0000313" key="1">
    <source>
        <dbReference type="EMBL" id="AHI32973.1"/>
    </source>
</evidence>
<organism evidence="1 2">
    <name type="scientific">Marinobacter salarius</name>
    <dbReference type="NCBI Taxonomy" id="1420917"/>
    <lineage>
        <taxon>Bacteria</taxon>
        <taxon>Pseudomonadati</taxon>
        <taxon>Pseudomonadota</taxon>
        <taxon>Gammaproteobacteria</taxon>
        <taxon>Pseudomonadales</taxon>
        <taxon>Marinobacteraceae</taxon>
        <taxon>Marinobacter</taxon>
    </lineage>
</organism>
<gene>
    <name evidence="1" type="ORF">AU15_02700</name>
</gene>
<dbReference type="Proteomes" id="UP000035081">
    <property type="component" value="Chromosome"/>
</dbReference>
<dbReference type="AlphaFoldDB" id="W5Z3C0"/>
<reference evidence="1 2" key="1">
    <citation type="journal article" date="2014" name="Genome Announc.">
        <title>Draft Genome Sequences of Marinobacter similis A3d10T and Marinobacter salarius R9SW1T.</title>
        <authorList>
            <person name="Ivanova E.P."/>
            <person name="Ng H.J."/>
            <person name="Webb H.K."/>
            <person name="Feng G."/>
            <person name="Oshima K."/>
            <person name="Hattori M."/>
            <person name="Ohkuma M."/>
            <person name="Sergeev A.F."/>
            <person name="Mikhailov V.V."/>
            <person name="Crawford R.J."/>
            <person name="Sawabe T."/>
        </authorList>
    </citation>
    <scope>NUCLEOTIDE SEQUENCE [LARGE SCALE GENOMIC DNA]</scope>
    <source>
        <strain evidence="2">A3d10 and R9SW1</strain>
    </source>
</reference>
<evidence type="ECO:0000313" key="2">
    <source>
        <dbReference type="Proteomes" id="UP000035081"/>
    </source>
</evidence>
<protein>
    <submittedName>
        <fullName evidence="1">Uncharacterized protein</fullName>
    </submittedName>
</protein>
<sequence>MDQFGFQGIFKDPFAGPLHRPLVGLTTDLAGPCHHLDFRRALVQAQVVEQVFQGYELAGRMGPRTHLAADQFDPVHHLGIKIMIFAQWVIHPAAAFDHAGQDVVNIGNGKGIVQAEGLDGTLGACQEAIPKLLFRVSFLTEKYGLSMLPAGNQNQDRFRLTKPRQVMEVTVLAKRMQDIPVAHPFRGGWQYGNAIRRHSFHQPVPAIVEFLDGYQ</sequence>
<accession>W5Z3C0</accession>
<dbReference type="HOGENOM" id="CLU_1281962_0_0_6"/>
<name>W5Z3C0_9GAMM</name>
<dbReference type="KEGG" id="msr:AU15_02700"/>
<dbReference type="EMBL" id="CP007152">
    <property type="protein sequence ID" value="AHI32973.1"/>
    <property type="molecule type" value="Genomic_DNA"/>
</dbReference>
<proteinExistence type="predicted"/>